<gene>
    <name evidence="9" type="ORF">DCAF_LOCUS11822</name>
</gene>
<dbReference type="InterPro" id="IPR051871">
    <property type="entry name" value="GMC_Oxidoreductase-Related"/>
</dbReference>
<dbReference type="GO" id="GO:0016614">
    <property type="term" value="F:oxidoreductase activity, acting on CH-OH group of donors"/>
    <property type="evidence" value="ECO:0007669"/>
    <property type="project" value="InterPro"/>
</dbReference>
<dbReference type="Pfam" id="PF00732">
    <property type="entry name" value="GMC_oxred_N"/>
    <property type="match status" value="1"/>
</dbReference>
<evidence type="ECO:0000256" key="2">
    <source>
        <dbReference type="ARBA" id="ARBA00010790"/>
    </source>
</evidence>
<dbReference type="Pfam" id="PF05199">
    <property type="entry name" value="GMC_oxred_C"/>
    <property type="match status" value="1"/>
</dbReference>
<feature type="signal peptide" evidence="7">
    <location>
        <begin position="1"/>
        <end position="26"/>
    </location>
</feature>
<dbReference type="AlphaFoldDB" id="A0AAV1RK25"/>
<evidence type="ECO:0000259" key="8">
    <source>
        <dbReference type="PROSITE" id="PS00624"/>
    </source>
</evidence>
<dbReference type="InterPro" id="IPR036188">
    <property type="entry name" value="FAD/NAD-bd_sf"/>
</dbReference>
<accession>A0AAV1RK25</accession>
<evidence type="ECO:0000313" key="10">
    <source>
        <dbReference type="Proteomes" id="UP001314170"/>
    </source>
</evidence>
<dbReference type="InterPro" id="IPR000172">
    <property type="entry name" value="GMC_OxRdtase_N"/>
</dbReference>
<dbReference type="PANTHER" id="PTHR45968">
    <property type="entry name" value="OSJNBA0019K04.7 PROTEIN"/>
    <property type="match status" value="1"/>
</dbReference>
<evidence type="ECO:0000256" key="1">
    <source>
        <dbReference type="ARBA" id="ARBA00001974"/>
    </source>
</evidence>
<dbReference type="InterPro" id="IPR012132">
    <property type="entry name" value="GMC_OxRdtase"/>
</dbReference>
<feature type="chain" id="PRO_5043505772" description="Glucose-methanol-choline oxidoreductase N-terminal domain-containing protein" evidence="7">
    <location>
        <begin position="27"/>
        <end position="453"/>
    </location>
</feature>
<dbReference type="Gene3D" id="3.50.50.60">
    <property type="entry name" value="FAD/NAD(P)-binding domain"/>
    <property type="match status" value="1"/>
</dbReference>
<dbReference type="PANTHER" id="PTHR45968:SF19">
    <property type="entry name" value="GLUCOSE-METHANOL-CHOLINE (GMC) OXIDOREDUCTASE FAMILY PROTEIN"/>
    <property type="match status" value="1"/>
</dbReference>
<keyword evidence="10" id="KW-1185">Reference proteome</keyword>
<dbReference type="PROSITE" id="PS00624">
    <property type="entry name" value="GMC_OXRED_2"/>
    <property type="match status" value="1"/>
</dbReference>
<evidence type="ECO:0000256" key="3">
    <source>
        <dbReference type="ARBA" id="ARBA00022630"/>
    </source>
</evidence>
<dbReference type="SUPFAM" id="SSF51905">
    <property type="entry name" value="FAD/NAD(P)-binding domain"/>
    <property type="match status" value="1"/>
</dbReference>
<protein>
    <recommendedName>
        <fullName evidence="8">Glucose-methanol-choline oxidoreductase N-terminal domain-containing protein</fullName>
    </recommendedName>
</protein>
<keyword evidence="4 7" id="KW-0732">Signal</keyword>
<evidence type="ECO:0000256" key="7">
    <source>
        <dbReference type="SAM" id="SignalP"/>
    </source>
</evidence>
<evidence type="ECO:0000256" key="5">
    <source>
        <dbReference type="ARBA" id="ARBA00022827"/>
    </source>
</evidence>
<comment type="cofactor">
    <cofactor evidence="1 6">
        <name>FAD</name>
        <dbReference type="ChEBI" id="CHEBI:57692"/>
    </cofactor>
</comment>
<dbReference type="EMBL" id="CAWUPB010001009">
    <property type="protein sequence ID" value="CAK7336800.1"/>
    <property type="molecule type" value="Genomic_DNA"/>
</dbReference>
<keyword evidence="3" id="KW-0285">Flavoprotein</keyword>
<comment type="caution">
    <text evidence="9">The sequence shown here is derived from an EMBL/GenBank/DDBJ whole genome shotgun (WGS) entry which is preliminary data.</text>
</comment>
<dbReference type="SUPFAM" id="SSF54373">
    <property type="entry name" value="FAD-linked reductases, C-terminal domain"/>
    <property type="match status" value="1"/>
</dbReference>
<feature type="binding site" evidence="6">
    <location>
        <position position="125"/>
    </location>
    <ligand>
        <name>FAD</name>
        <dbReference type="ChEBI" id="CHEBI:57692"/>
    </ligand>
</feature>
<reference evidence="9 10" key="1">
    <citation type="submission" date="2024-01" db="EMBL/GenBank/DDBJ databases">
        <authorList>
            <person name="Waweru B."/>
        </authorList>
    </citation>
    <scope>NUCLEOTIDE SEQUENCE [LARGE SCALE GENOMIC DNA]</scope>
</reference>
<organism evidence="9 10">
    <name type="scientific">Dovyalis caffra</name>
    <dbReference type="NCBI Taxonomy" id="77055"/>
    <lineage>
        <taxon>Eukaryota</taxon>
        <taxon>Viridiplantae</taxon>
        <taxon>Streptophyta</taxon>
        <taxon>Embryophyta</taxon>
        <taxon>Tracheophyta</taxon>
        <taxon>Spermatophyta</taxon>
        <taxon>Magnoliopsida</taxon>
        <taxon>eudicotyledons</taxon>
        <taxon>Gunneridae</taxon>
        <taxon>Pentapetalae</taxon>
        <taxon>rosids</taxon>
        <taxon>fabids</taxon>
        <taxon>Malpighiales</taxon>
        <taxon>Salicaceae</taxon>
        <taxon>Flacourtieae</taxon>
        <taxon>Dovyalis</taxon>
    </lineage>
</organism>
<dbReference type="PIRSF" id="PIRSF000137">
    <property type="entry name" value="Alcohol_oxidase"/>
    <property type="match status" value="1"/>
</dbReference>
<name>A0AAV1RK25_9ROSI</name>
<evidence type="ECO:0000256" key="4">
    <source>
        <dbReference type="ARBA" id="ARBA00022729"/>
    </source>
</evidence>
<evidence type="ECO:0000313" key="9">
    <source>
        <dbReference type="EMBL" id="CAK7336800.1"/>
    </source>
</evidence>
<feature type="binding site" evidence="6">
    <location>
        <position position="239"/>
    </location>
    <ligand>
        <name>FAD</name>
        <dbReference type="ChEBI" id="CHEBI:57692"/>
    </ligand>
</feature>
<dbReference type="InterPro" id="IPR007867">
    <property type="entry name" value="GMC_OxRtase_C"/>
</dbReference>
<evidence type="ECO:0000256" key="6">
    <source>
        <dbReference type="PIRSR" id="PIRSR000137-2"/>
    </source>
</evidence>
<comment type="similarity">
    <text evidence="2">Belongs to the GMC oxidoreductase family.</text>
</comment>
<keyword evidence="5 6" id="KW-0274">FAD</keyword>
<sequence length="453" mass="49563">MEIPHKFHDCGLSLVFLVLLANLSTSSSLSQGKSLPYMTSNVEEISGKFFDYIIVGGGTAGCPLAATLSEKFSVLVVERGGSPYGNILITDRKFMGFPLLQTDEFSSVAQSFISKDGVLNHRGRVLGGSSAINFGFYSRASDSFVTRVGWDKKLVKEAYEWVESRIISKPIQLTRYQSALKFGFLDAGIRPYNGFTWEHIEGTKIGGSLFDNYGTRHTSADLLQAGNPNNVLVLLNATVKSVVFSGQGNGIIVDGIRFIKSDGSTKQTYEAYLNQSAANSSQRGDVILSAGAIGSPQILMLSGIGPKNHLQNLNLPLVLDLERVGQEMKDNPSIDDATNTKLQFSDAVQVAGIVNEDFRFIVEGIIVPSSFNASVVSIAIKNAFPESKGKLELKNTDPRQNPLVEFNYLETENDLEKCVEMVQLLERIASSKSITWFRGLDLKTMFQLLILAN</sequence>
<proteinExistence type="inferred from homology"/>
<dbReference type="GO" id="GO:0050660">
    <property type="term" value="F:flavin adenine dinucleotide binding"/>
    <property type="evidence" value="ECO:0007669"/>
    <property type="project" value="InterPro"/>
</dbReference>
<dbReference type="Gene3D" id="3.30.410.40">
    <property type="match status" value="1"/>
</dbReference>
<dbReference type="Proteomes" id="UP001314170">
    <property type="component" value="Unassembled WGS sequence"/>
</dbReference>
<feature type="domain" description="Glucose-methanol-choline oxidoreductase N-terminal" evidence="8">
    <location>
        <begin position="291"/>
        <end position="305"/>
    </location>
</feature>